<name>A0A8T0Q5E4_PANVG</name>
<sequence>MTQRFWDSAMALSPLDDETETQSQMSEISWSQMMSDPHHDYIGGKEAAYPSLFSFKLQDRRGRMHRFSCEVQSLTPLVTCILRRLGADIDPDRLPQILYEDEDGDKVVLASDDDLAAAVDHVRMAGWKGLKLFLDYSGTSGRRKSVASSSGAMAVGMSSSRDAWAAAYSRVAAGAALVTGIGVMAYLRRSG</sequence>
<dbReference type="Gene3D" id="3.10.20.90">
    <property type="entry name" value="Phosphatidylinositol 3-kinase Catalytic Subunit, Chain A, domain 1"/>
    <property type="match status" value="1"/>
</dbReference>
<dbReference type="PROSITE" id="PS51745">
    <property type="entry name" value="PB1"/>
    <property type="match status" value="1"/>
</dbReference>
<gene>
    <name evidence="3" type="ORF">PVAP13_7NG115934</name>
</gene>
<keyword evidence="1" id="KW-0812">Transmembrane</keyword>
<proteinExistence type="predicted"/>
<protein>
    <recommendedName>
        <fullName evidence="2">PB1 domain-containing protein</fullName>
    </recommendedName>
</protein>
<dbReference type="AlphaFoldDB" id="A0A8T0Q5E4"/>
<dbReference type="CDD" id="cd06409">
    <property type="entry name" value="PB1_MUG70"/>
    <property type="match status" value="1"/>
</dbReference>
<dbReference type="SMART" id="SM00666">
    <property type="entry name" value="PB1"/>
    <property type="match status" value="1"/>
</dbReference>
<dbReference type="Proteomes" id="UP000823388">
    <property type="component" value="Chromosome 7N"/>
</dbReference>
<comment type="caution">
    <text evidence="3">The sequence shown here is derived from an EMBL/GenBank/DDBJ whole genome shotgun (WGS) entry which is preliminary data.</text>
</comment>
<dbReference type="Pfam" id="PF00564">
    <property type="entry name" value="PB1"/>
    <property type="match status" value="1"/>
</dbReference>
<accession>A0A8T0Q5E4</accession>
<keyword evidence="4" id="KW-1185">Reference proteome</keyword>
<reference evidence="3" key="1">
    <citation type="submission" date="2020-05" db="EMBL/GenBank/DDBJ databases">
        <title>WGS assembly of Panicum virgatum.</title>
        <authorList>
            <person name="Lovell J.T."/>
            <person name="Jenkins J."/>
            <person name="Shu S."/>
            <person name="Juenger T.E."/>
            <person name="Schmutz J."/>
        </authorList>
    </citation>
    <scope>NUCLEOTIDE SEQUENCE</scope>
    <source>
        <strain evidence="3">AP13</strain>
    </source>
</reference>
<keyword evidence="1" id="KW-0472">Membrane</keyword>
<feature type="domain" description="PB1" evidence="2">
    <location>
        <begin position="50"/>
        <end position="137"/>
    </location>
</feature>
<dbReference type="EMBL" id="CM029050">
    <property type="protein sequence ID" value="KAG2565534.1"/>
    <property type="molecule type" value="Genomic_DNA"/>
</dbReference>
<dbReference type="SUPFAM" id="SSF54277">
    <property type="entry name" value="CAD &amp; PB1 domains"/>
    <property type="match status" value="1"/>
</dbReference>
<evidence type="ECO:0000256" key="1">
    <source>
        <dbReference type="SAM" id="Phobius"/>
    </source>
</evidence>
<feature type="transmembrane region" description="Helical" evidence="1">
    <location>
        <begin position="167"/>
        <end position="187"/>
    </location>
</feature>
<evidence type="ECO:0000259" key="2">
    <source>
        <dbReference type="PROSITE" id="PS51745"/>
    </source>
</evidence>
<dbReference type="InterPro" id="IPR000270">
    <property type="entry name" value="PB1_dom"/>
</dbReference>
<dbReference type="InterPro" id="IPR053793">
    <property type="entry name" value="PB1-like"/>
</dbReference>
<organism evidence="3 4">
    <name type="scientific">Panicum virgatum</name>
    <name type="common">Blackwell switchgrass</name>
    <dbReference type="NCBI Taxonomy" id="38727"/>
    <lineage>
        <taxon>Eukaryota</taxon>
        <taxon>Viridiplantae</taxon>
        <taxon>Streptophyta</taxon>
        <taxon>Embryophyta</taxon>
        <taxon>Tracheophyta</taxon>
        <taxon>Spermatophyta</taxon>
        <taxon>Magnoliopsida</taxon>
        <taxon>Liliopsida</taxon>
        <taxon>Poales</taxon>
        <taxon>Poaceae</taxon>
        <taxon>PACMAD clade</taxon>
        <taxon>Panicoideae</taxon>
        <taxon>Panicodae</taxon>
        <taxon>Paniceae</taxon>
        <taxon>Panicinae</taxon>
        <taxon>Panicum</taxon>
        <taxon>Panicum sect. Hiantes</taxon>
    </lineage>
</organism>
<evidence type="ECO:0000313" key="3">
    <source>
        <dbReference type="EMBL" id="KAG2565534.1"/>
    </source>
</evidence>
<evidence type="ECO:0000313" key="4">
    <source>
        <dbReference type="Proteomes" id="UP000823388"/>
    </source>
</evidence>
<keyword evidence="1" id="KW-1133">Transmembrane helix</keyword>